<dbReference type="InterPro" id="IPR002347">
    <property type="entry name" value="SDR_fam"/>
</dbReference>
<dbReference type="SUPFAM" id="SSF51735">
    <property type="entry name" value="NAD(P)-binding Rossmann-fold domains"/>
    <property type="match status" value="1"/>
</dbReference>
<sequence length="259" mass="27840">MQQPTTPNFSIDLSGRVAMVTGTTSGLGARFARVLAACGASVAITGRRVERLELLAQEIREAGGTCEPIPMDMTDRDSIRAGVSVAEAALGTIDILINNAGIPDAQRVIKMSDELVDNVFGTNLTGPWILSTEIARRLIEKKMSGNMVNVASIAAFVTSPDSAAALYSTTKAGLVRMTEALAMEWARFHINVNCIAPGAFATEMLEGMMERTGDFSDIFPRKRICQPEQMDSTLLFLVSPSSECVTGTFIKIDDGQNTR</sequence>
<keyword evidence="7" id="KW-1185">Reference proteome</keyword>
<evidence type="ECO:0000259" key="5">
    <source>
        <dbReference type="SMART" id="SM00822"/>
    </source>
</evidence>
<dbReference type="InterPro" id="IPR036291">
    <property type="entry name" value="NAD(P)-bd_dom_sf"/>
</dbReference>
<dbReference type="PRINTS" id="PR00080">
    <property type="entry name" value="SDRFAMILY"/>
</dbReference>
<comment type="similarity">
    <text evidence="1 4">Belongs to the short-chain dehydrogenases/reductases (SDR) family.</text>
</comment>
<dbReference type="SMART" id="SM00822">
    <property type="entry name" value="PKS_KR"/>
    <property type="match status" value="1"/>
</dbReference>
<name>A0ABT3TIJ5_9GAMM</name>
<dbReference type="Pfam" id="PF00106">
    <property type="entry name" value="adh_short"/>
    <property type="match status" value="1"/>
</dbReference>
<evidence type="ECO:0000256" key="2">
    <source>
        <dbReference type="ARBA" id="ARBA00022857"/>
    </source>
</evidence>
<dbReference type="InterPro" id="IPR052178">
    <property type="entry name" value="Sec_Metab_Biosynth_SDR"/>
</dbReference>
<feature type="domain" description="Ketoreductase" evidence="5">
    <location>
        <begin position="16"/>
        <end position="188"/>
    </location>
</feature>
<dbReference type="PANTHER" id="PTHR43618:SF8">
    <property type="entry name" value="7ALPHA-HYDROXYSTEROID DEHYDROGENASE"/>
    <property type="match status" value="1"/>
</dbReference>
<dbReference type="CDD" id="cd05233">
    <property type="entry name" value="SDR_c"/>
    <property type="match status" value="1"/>
</dbReference>
<dbReference type="EMBL" id="SHNN01000002">
    <property type="protein sequence ID" value="MCX2981620.1"/>
    <property type="molecule type" value="Genomic_DNA"/>
</dbReference>
<dbReference type="InterPro" id="IPR057326">
    <property type="entry name" value="KR_dom"/>
</dbReference>
<keyword evidence="3" id="KW-0560">Oxidoreductase</keyword>
<dbReference type="InterPro" id="IPR020904">
    <property type="entry name" value="Sc_DH/Rdtase_CS"/>
</dbReference>
<dbReference type="PANTHER" id="PTHR43618">
    <property type="entry name" value="7-ALPHA-HYDROXYSTEROID DEHYDROGENASE"/>
    <property type="match status" value="1"/>
</dbReference>
<evidence type="ECO:0000313" key="7">
    <source>
        <dbReference type="Proteomes" id="UP001143362"/>
    </source>
</evidence>
<dbReference type="Proteomes" id="UP001143362">
    <property type="component" value="Unassembled WGS sequence"/>
</dbReference>
<gene>
    <name evidence="6" type="ORF">EYC98_12175</name>
</gene>
<dbReference type="PROSITE" id="PS00061">
    <property type="entry name" value="ADH_SHORT"/>
    <property type="match status" value="1"/>
</dbReference>
<reference evidence="6" key="1">
    <citation type="submission" date="2019-02" db="EMBL/GenBank/DDBJ databases">
        <authorList>
            <person name="Li S.-H."/>
        </authorList>
    </citation>
    <scope>NUCLEOTIDE SEQUENCE</scope>
    <source>
        <strain evidence="6">IMCC14734</strain>
    </source>
</reference>
<evidence type="ECO:0000256" key="1">
    <source>
        <dbReference type="ARBA" id="ARBA00006484"/>
    </source>
</evidence>
<keyword evidence="2" id="KW-0521">NADP</keyword>
<protein>
    <submittedName>
        <fullName evidence="6">SDR family NAD(P)-dependent oxidoreductase</fullName>
    </submittedName>
</protein>
<evidence type="ECO:0000256" key="3">
    <source>
        <dbReference type="ARBA" id="ARBA00023002"/>
    </source>
</evidence>
<organism evidence="6 7">
    <name type="scientific">Candidatus Litorirhabdus singularis</name>
    <dbReference type="NCBI Taxonomy" id="2518993"/>
    <lineage>
        <taxon>Bacteria</taxon>
        <taxon>Pseudomonadati</taxon>
        <taxon>Pseudomonadota</taxon>
        <taxon>Gammaproteobacteria</taxon>
        <taxon>Cellvibrionales</taxon>
        <taxon>Halieaceae</taxon>
        <taxon>Candidatus Litorirhabdus</taxon>
    </lineage>
</organism>
<comment type="caution">
    <text evidence="6">The sequence shown here is derived from an EMBL/GenBank/DDBJ whole genome shotgun (WGS) entry which is preliminary data.</text>
</comment>
<proteinExistence type="inferred from homology"/>
<dbReference type="PRINTS" id="PR00081">
    <property type="entry name" value="GDHRDH"/>
</dbReference>
<evidence type="ECO:0000256" key="4">
    <source>
        <dbReference type="RuleBase" id="RU000363"/>
    </source>
</evidence>
<dbReference type="Gene3D" id="3.40.50.720">
    <property type="entry name" value="NAD(P)-binding Rossmann-like Domain"/>
    <property type="match status" value="1"/>
</dbReference>
<accession>A0ABT3TIJ5</accession>
<evidence type="ECO:0000313" key="6">
    <source>
        <dbReference type="EMBL" id="MCX2981620.1"/>
    </source>
</evidence>
<dbReference type="RefSeq" id="WP_279245618.1">
    <property type="nucleotide sequence ID" value="NZ_SHNN01000002.1"/>
</dbReference>